<dbReference type="SUPFAM" id="SSF46689">
    <property type="entry name" value="Homeodomain-like"/>
    <property type="match status" value="1"/>
</dbReference>
<feature type="domain" description="Myb-like" evidence="1">
    <location>
        <begin position="41"/>
        <end position="93"/>
    </location>
</feature>
<dbReference type="OrthoDB" id="2143914at2759"/>
<sequence length="121" mass="14544">IKVLPYAFQINRYYVEFGISNNTDQYDESSNIIKMNRLIESRKRLNSRWNENEVRKLLDAVVEHGTNWKTIWDQYFRPNRNPSSLRGKWERLHYAKQRPSYHNPWTPEEDKILAAGIAKYG</sequence>
<accession>A0A9N9K731</accession>
<protein>
    <submittedName>
        <fullName evidence="2">21351_t:CDS:1</fullName>
    </submittedName>
</protein>
<organism evidence="2 3">
    <name type="scientific">Dentiscutata erythropus</name>
    <dbReference type="NCBI Taxonomy" id="1348616"/>
    <lineage>
        <taxon>Eukaryota</taxon>
        <taxon>Fungi</taxon>
        <taxon>Fungi incertae sedis</taxon>
        <taxon>Mucoromycota</taxon>
        <taxon>Glomeromycotina</taxon>
        <taxon>Glomeromycetes</taxon>
        <taxon>Diversisporales</taxon>
        <taxon>Gigasporaceae</taxon>
        <taxon>Dentiscutata</taxon>
    </lineage>
</organism>
<dbReference type="AlphaFoldDB" id="A0A9N9K731"/>
<feature type="non-terminal residue" evidence="2">
    <location>
        <position position="1"/>
    </location>
</feature>
<comment type="caution">
    <text evidence="2">The sequence shown here is derived from an EMBL/GenBank/DDBJ whole genome shotgun (WGS) entry which is preliminary data.</text>
</comment>
<dbReference type="Proteomes" id="UP000789405">
    <property type="component" value="Unassembled WGS sequence"/>
</dbReference>
<evidence type="ECO:0000259" key="1">
    <source>
        <dbReference type="PROSITE" id="PS50090"/>
    </source>
</evidence>
<evidence type="ECO:0000313" key="2">
    <source>
        <dbReference type="EMBL" id="CAG8814447.1"/>
    </source>
</evidence>
<dbReference type="EMBL" id="CAJVPY010051325">
    <property type="protein sequence ID" value="CAG8814447.1"/>
    <property type="molecule type" value="Genomic_DNA"/>
</dbReference>
<reference evidence="2" key="1">
    <citation type="submission" date="2021-06" db="EMBL/GenBank/DDBJ databases">
        <authorList>
            <person name="Kallberg Y."/>
            <person name="Tangrot J."/>
            <person name="Rosling A."/>
        </authorList>
    </citation>
    <scope>NUCLEOTIDE SEQUENCE</scope>
    <source>
        <strain evidence="2">MA453B</strain>
    </source>
</reference>
<dbReference type="InterPro" id="IPR001005">
    <property type="entry name" value="SANT/Myb"/>
</dbReference>
<feature type="non-terminal residue" evidence="2">
    <location>
        <position position="121"/>
    </location>
</feature>
<proteinExistence type="predicted"/>
<dbReference type="InterPro" id="IPR009057">
    <property type="entry name" value="Homeodomain-like_sf"/>
</dbReference>
<gene>
    <name evidence="2" type="ORF">DERYTH_LOCUS25964</name>
</gene>
<keyword evidence="3" id="KW-1185">Reference proteome</keyword>
<name>A0A9N9K731_9GLOM</name>
<dbReference type="Gene3D" id="1.10.10.60">
    <property type="entry name" value="Homeodomain-like"/>
    <property type="match status" value="1"/>
</dbReference>
<evidence type="ECO:0000313" key="3">
    <source>
        <dbReference type="Proteomes" id="UP000789405"/>
    </source>
</evidence>
<dbReference type="Pfam" id="PF13921">
    <property type="entry name" value="Myb_DNA-bind_6"/>
    <property type="match status" value="1"/>
</dbReference>
<dbReference type="PROSITE" id="PS50090">
    <property type="entry name" value="MYB_LIKE"/>
    <property type="match status" value="1"/>
</dbReference>